<dbReference type="OrthoDB" id="10025739at2759"/>
<gene>
    <name evidence="2" type="ORF">DLAC_01865</name>
</gene>
<dbReference type="InterPro" id="IPR015419">
    <property type="entry name" value="CTAG/Pcc1"/>
</dbReference>
<dbReference type="InParanoid" id="A0A152A6I9"/>
<accession>A0A152A6I9</accession>
<dbReference type="PANTHER" id="PTHR31283:SF5">
    <property type="entry name" value="EKC_KEOPS COMPLEX SUBUNIT LAGE3"/>
    <property type="match status" value="1"/>
</dbReference>
<reference evidence="2 3" key="1">
    <citation type="submission" date="2015-12" db="EMBL/GenBank/DDBJ databases">
        <title>Dictyostelia acquired genes for synthesis and detection of signals that induce cell-type specialization by lateral gene transfer from prokaryotes.</title>
        <authorList>
            <person name="Gloeckner G."/>
            <person name="Schaap P."/>
        </authorList>
    </citation>
    <scope>NUCLEOTIDE SEQUENCE [LARGE SCALE GENOMIC DNA]</scope>
    <source>
        <strain evidence="2 3">TK</strain>
    </source>
</reference>
<name>A0A152A6I9_TIELA</name>
<comment type="similarity">
    <text evidence="1">Belongs to the CTAG/PCC1 family.</text>
</comment>
<protein>
    <submittedName>
        <fullName evidence="2">Uncharacterized protein</fullName>
    </submittedName>
</protein>
<comment type="caution">
    <text evidence="2">The sequence shown here is derived from an EMBL/GenBank/DDBJ whole genome shotgun (WGS) entry which is preliminary data.</text>
</comment>
<sequence length="102" mass="12193">MDDFEDDYSDEETNAKKIRSDQNLKYRYTVEIDYKTEEYSTFIKNTLEVDKEINLNIYREYSVKDSKFIVLYASNSADDLRRTVNGFYDMLIMATRTLNSFC</sequence>
<evidence type="ECO:0000256" key="1">
    <source>
        <dbReference type="ARBA" id="ARBA00007073"/>
    </source>
</evidence>
<evidence type="ECO:0000313" key="2">
    <source>
        <dbReference type="EMBL" id="KYR01848.1"/>
    </source>
</evidence>
<dbReference type="Pfam" id="PF09341">
    <property type="entry name" value="Pcc1"/>
    <property type="match status" value="1"/>
</dbReference>
<keyword evidence="3" id="KW-1185">Reference proteome</keyword>
<dbReference type="AlphaFoldDB" id="A0A152A6I9"/>
<dbReference type="Proteomes" id="UP000076078">
    <property type="component" value="Unassembled WGS sequence"/>
</dbReference>
<dbReference type="Gene3D" id="3.30.310.50">
    <property type="entry name" value="Alpha-D-phosphohexomutase, C-terminal domain"/>
    <property type="match status" value="1"/>
</dbReference>
<dbReference type="EMBL" id="LODT01000006">
    <property type="protein sequence ID" value="KYR01848.1"/>
    <property type="molecule type" value="Genomic_DNA"/>
</dbReference>
<organism evidence="2 3">
    <name type="scientific">Tieghemostelium lacteum</name>
    <name type="common">Slime mold</name>
    <name type="synonym">Dictyostelium lacteum</name>
    <dbReference type="NCBI Taxonomy" id="361077"/>
    <lineage>
        <taxon>Eukaryota</taxon>
        <taxon>Amoebozoa</taxon>
        <taxon>Evosea</taxon>
        <taxon>Eumycetozoa</taxon>
        <taxon>Dictyostelia</taxon>
        <taxon>Dictyosteliales</taxon>
        <taxon>Raperosteliaceae</taxon>
        <taxon>Tieghemostelium</taxon>
    </lineage>
</organism>
<dbReference type="GO" id="GO:0070525">
    <property type="term" value="P:tRNA threonylcarbamoyladenosine metabolic process"/>
    <property type="evidence" value="ECO:0007669"/>
    <property type="project" value="TreeGrafter"/>
</dbReference>
<dbReference type="PANTHER" id="PTHR31283">
    <property type="entry name" value="EKC/KEOPS COMPLEX SUBUNIT PCC1 FAMILY MEMBER"/>
    <property type="match status" value="1"/>
</dbReference>
<dbReference type="OMA" id="DYAIFIM"/>
<dbReference type="GO" id="GO:0000408">
    <property type="term" value="C:EKC/KEOPS complex"/>
    <property type="evidence" value="ECO:0007669"/>
    <property type="project" value="TreeGrafter"/>
</dbReference>
<dbReference type="STRING" id="361077.A0A152A6I9"/>
<evidence type="ECO:0000313" key="3">
    <source>
        <dbReference type="Proteomes" id="UP000076078"/>
    </source>
</evidence>
<proteinExistence type="inferred from homology"/>